<dbReference type="InterPro" id="IPR019734">
    <property type="entry name" value="TPR_rpt"/>
</dbReference>
<proteinExistence type="predicted"/>
<sequence>MEVHLGRRIAYARKKNKLTQTDFAKKIHVSSSHLGNIETGKYQASNDIILLMSQSMDVPISYFLNWDKVNEVTGEIIEMLFQAILNNDLEEAKQLLKSLKHPIECIQQEISFNMLRAVYHIKKGRINKALEIEEEYLSLFLPISNIEEYPSEFQLYYYYFLMQINFVKEEYERSYSYGNEILNICSDDFVLINILINLSNISMRLSLYEESLTYINKAICKVDERDYSNLTFVAYIQLSALLINSKQYDKALNIVDRLRKLAEQNESEQVKSIAYQHIGTIYFNHEQYEKSLYYFKESEKNNIQLPIEIIQTIITCYLKLNHYEKASYYIEKGESYITTEYNKMIILAQKAELYLLEGNEKMHWKIQKKTIHFFIKNNYLENLRYIYTYLGKYYYVQKRYKESATYFMEMERIKDEEKKNKTRAPLNSTMFLINTK</sequence>
<protein>
    <submittedName>
        <fullName evidence="3">Helix-turn-helix transcriptional regulator</fullName>
    </submittedName>
</protein>
<dbReference type="SMART" id="SM00028">
    <property type="entry name" value="TPR"/>
    <property type="match status" value="5"/>
</dbReference>
<dbReference type="InterPro" id="IPR010982">
    <property type="entry name" value="Lambda_DNA-bd_dom_sf"/>
</dbReference>
<dbReference type="Proteomes" id="UP000602076">
    <property type="component" value="Unassembled WGS sequence"/>
</dbReference>
<accession>A0A927H9L0</accession>
<dbReference type="GO" id="GO:0003677">
    <property type="term" value="F:DNA binding"/>
    <property type="evidence" value="ECO:0007669"/>
    <property type="project" value="UniProtKB-KW"/>
</dbReference>
<comment type="caution">
    <text evidence="3">The sequence shown here is derived from an EMBL/GenBank/DDBJ whole genome shotgun (WGS) entry which is preliminary data.</text>
</comment>
<dbReference type="GO" id="GO:0005829">
    <property type="term" value="C:cytosol"/>
    <property type="evidence" value="ECO:0007669"/>
    <property type="project" value="TreeGrafter"/>
</dbReference>
<dbReference type="Pfam" id="PF01381">
    <property type="entry name" value="HTH_3"/>
    <property type="match status" value="1"/>
</dbReference>
<dbReference type="GO" id="GO:0003700">
    <property type="term" value="F:DNA-binding transcription factor activity"/>
    <property type="evidence" value="ECO:0007669"/>
    <property type="project" value="TreeGrafter"/>
</dbReference>
<dbReference type="RefSeq" id="WP_190997251.1">
    <property type="nucleotide sequence ID" value="NZ_JACXSI010000009.1"/>
</dbReference>
<organism evidence="3 4">
    <name type="scientific">Peribacillus faecalis</name>
    <dbReference type="NCBI Taxonomy" id="2772559"/>
    <lineage>
        <taxon>Bacteria</taxon>
        <taxon>Bacillati</taxon>
        <taxon>Bacillota</taxon>
        <taxon>Bacilli</taxon>
        <taxon>Bacillales</taxon>
        <taxon>Bacillaceae</taxon>
        <taxon>Peribacillus</taxon>
    </lineage>
</organism>
<dbReference type="SUPFAM" id="SSF48452">
    <property type="entry name" value="TPR-like"/>
    <property type="match status" value="1"/>
</dbReference>
<dbReference type="Gene3D" id="1.10.260.40">
    <property type="entry name" value="lambda repressor-like DNA-binding domains"/>
    <property type="match status" value="1"/>
</dbReference>
<dbReference type="Gene3D" id="1.25.40.10">
    <property type="entry name" value="Tetratricopeptide repeat domain"/>
    <property type="match status" value="1"/>
</dbReference>
<dbReference type="PROSITE" id="PS50943">
    <property type="entry name" value="HTH_CROC1"/>
    <property type="match status" value="1"/>
</dbReference>
<evidence type="ECO:0000259" key="2">
    <source>
        <dbReference type="PROSITE" id="PS50943"/>
    </source>
</evidence>
<feature type="domain" description="HTH cro/C1-type" evidence="2">
    <location>
        <begin position="9"/>
        <end position="63"/>
    </location>
</feature>
<keyword evidence="4" id="KW-1185">Reference proteome</keyword>
<dbReference type="InterPro" id="IPR011990">
    <property type="entry name" value="TPR-like_helical_dom_sf"/>
</dbReference>
<evidence type="ECO:0000313" key="4">
    <source>
        <dbReference type="Proteomes" id="UP000602076"/>
    </source>
</evidence>
<name>A0A927H9L0_9BACI</name>
<evidence type="ECO:0000313" key="3">
    <source>
        <dbReference type="EMBL" id="MBD3107705.1"/>
    </source>
</evidence>
<dbReference type="SMART" id="SM00530">
    <property type="entry name" value="HTH_XRE"/>
    <property type="match status" value="1"/>
</dbReference>
<gene>
    <name evidence="3" type="ORF">IEO70_04935</name>
</gene>
<dbReference type="SUPFAM" id="SSF47413">
    <property type="entry name" value="lambda repressor-like DNA-binding domains"/>
    <property type="match status" value="1"/>
</dbReference>
<dbReference type="PANTHER" id="PTHR46797">
    <property type="entry name" value="HTH-TYPE TRANSCRIPTIONAL REGULATOR"/>
    <property type="match status" value="1"/>
</dbReference>
<reference evidence="3" key="1">
    <citation type="submission" date="2020-09" db="EMBL/GenBank/DDBJ databases">
        <title>Bacillus faecalis sp. nov., a moderately halophilic bacterium isolated from cow faeces.</title>
        <authorList>
            <person name="Jiang L."/>
            <person name="Lee J."/>
        </authorList>
    </citation>
    <scope>NUCLEOTIDE SEQUENCE</scope>
    <source>
        <strain evidence="3">AGMB 02131</strain>
    </source>
</reference>
<dbReference type="PANTHER" id="PTHR46797:SF1">
    <property type="entry name" value="METHYLPHOSPHONATE SYNTHASE"/>
    <property type="match status" value="1"/>
</dbReference>
<dbReference type="CDD" id="cd00093">
    <property type="entry name" value="HTH_XRE"/>
    <property type="match status" value="1"/>
</dbReference>
<keyword evidence="1" id="KW-0238">DNA-binding</keyword>
<dbReference type="InterPro" id="IPR050807">
    <property type="entry name" value="TransReg_Diox_bact_type"/>
</dbReference>
<dbReference type="AlphaFoldDB" id="A0A927H9L0"/>
<dbReference type="EMBL" id="JACXSI010000009">
    <property type="protein sequence ID" value="MBD3107705.1"/>
    <property type="molecule type" value="Genomic_DNA"/>
</dbReference>
<evidence type="ECO:0000256" key="1">
    <source>
        <dbReference type="ARBA" id="ARBA00023125"/>
    </source>
</evidence>
<dbReference type="InterPro" id="IPR001387">
    <property type="entry name" value="Cro/C1-type_HTH"/>
</dbReference>